<proteinExistence type="inferred from homology"/>
<accession>A0A4R9I0Q9</accession>
<organism evidence="4 5">
    <name type="scientific">Leptospira noumeaensis</name>
    <dbReference type="NCBI Taxonomy" id="2484964"/>
    <lineage>
        <taxon>Bacteria</taxon>
        <taxon>Pseudomonadati</taxon>
        <taxon>Spirochaetota</taxon>
        <taxon>Spirochaetia</taxon>
        <taxon>Leptospirales</taxon>
        <taxon>Leptospiraceae</taxon>
        <taxon>Leptospira</taxon>
    </lineage>
</organism>
<reference evidence="4" key="1">
    <citation type="journal article" date="2019" name="PLoS Negl. Trop. Dis.">
        <title>Revisiting the worldwide diversity of Leptospira species in the environment.</title>
        <authorList>
            <person name="Vincent A.T."/>
            <person name="Schiettekatte O."/>
            <person name="Bourhy P."/>
            <person name="Veyrier F.J."/>
            <person name="Picardeau M."/>
        </authorList>
    </citation>
    <scope>NUCLEOTIDE SEQUENCE [LARGE SCALE GENOMIC DNA]</scope>
    <source>
        <strain evidence="4">201800287</strain>
    </source>
</reference>
<dbReference type="PANTHER" id="PTHR11552">
    <property type="entry name" value="GLUCOSE-METHANOL-CHOLINE GMC OXIDOREDUCTASE"/>
    <property type="match status" value="1"/>
</dbReference>
<comment type="cofactor">
    <cofactor evidence="2">
        <name>FAD</name>
        <dbReference type="ChEBI" id="CHEBI:57692"/>
    </cofactor>
</comment>
<dbReference type="EMBL" id="RQFK01000033">
    <property type="protein sequence ID" value="TGK78458.1"/>
    <property type="molecule type" value="Genomic_DNA"/>
</dbReference>
<dbReference type="InterPro" id="IPR007867">
    <property type="entry name" value="GMC_OxRtase_C"/>
</dbReference>
<dbReference type="Proteomes" id="UP000298009">
    <property type="component" value="Unassembled WGS sequence"/>
</dbReference>
<dbReference type="Gene3D" id="3.30.560.10">
    <property type="entry name" value="Glucose Oxidase, domain 3"/>
    <property type="match status" value="1"/>
</dbReference>
<dbReference type="GO" id="GO:0016614">
    <property type="term" value="F:oxidoreductase activity, acting on CH-OH group of donors"/>
    <property type="evidence" value="ECO:0007669"/>
    <property type="project" value="InterPro"/>
</dbReference>
<comment type="similarity">
    <text evidence="1">Belongs to the GMC oxidoreductase family.</text>
</comment>
<dbReference type="InterPro" id="IPR012132">
    <property type="entry name" value="GMC_OxRdtase"/>
</dbReference>
<dbReference type="GO" id="GO:0050660">
    <property type="term" value="F:flavin adenine dinucleotide binding"/>
    <property type="evidence" value="ECO:0007669"/>
    <property type="project" value="InterPro"/>
</dbReference>
<dbReference type="SUPFAM" id="SSF51905">
    <property type="entry name" value="FAD/NAD(P)-binding domain"/>
    <property type="match status" value="1"/>
</dbReference>
<keyword evidence="2" id="KW-0285">Flavoprotein</keyword>
<keyword evidence="5" id="KW-1185">Reference proteome</keyword>
<dbReference type="AlphaFoldDB" id="A0A4R9I0Q9"/>
<dbReference type="PIRSF" id="PIRSF000137">
    <property type="entry name" value="Alcohol_oxidase"/>
    <property type="match status" value="1"/>
</dbReference>
<gene>
    <name evidence="4" type="ORF">EHQ24_18080</name>
</gene>
<dbReference type="PANTHER" id="PTHR11552:SF147">
    <property type="entry name" value="CHOLINE DEHYDROGENASE, MITOCHONDRIAL"/>
    <property type="match status" value="1"/>
</dbReference>
<dbReference type="OrthoDB" id="313289at2"/>
<dbReference type="Pfam" id="PF05199">
    <property type="entry name" value="GMC_oxred_C"/>
    <property type="match status" value="1"/>
</dbReference>
<dbReference type="Gene3D" id="3.50.50.60">
    <property type="entry name" value="FAD/NAD(P)-binding domain"/>
    <property type="match status" value="1"/>
</dbReference>
<feature type="binding site" evidence="2">
    <location>
        <begin position="116"/>
        <end position="119"/>
    </location>
    <ligand>
        <name>FAD</name>
        <dbReference type="ChEBI" id="CHEBI:57692"/>
    </ligand>
</feature>
<feature type="binding site" evidence="2">
    <location>
        <position position="228"/>
    </location>
    <ligand>
        <name>FAD</name>
        <dbReference type="ChEBI" id="CHEBI:57692"/>
    </ligand>
</feature>
<feature type="domain" description="Glucose-methanol-choline oxidoreductase C-terminal" evidence="3">
    <location>
        <begin position="388"/>
        <end position="508"/>
    </location>
</feature>
<comment type="caution">
    <text evidence="4">The sequence shown here is derived from an EMBL/GenBank/DDBJ whole genome shotgun (WGS) entry which is preliminary data.</text>
</comment>
<evidence type="ECO:0000256" key="1">
    <source>
        <dbReference type="ARBA" id="ARBA00010790"/>
    </source>
</evidence>
<evidence type="ECO:0000313" key="4">
    <source>
        <dbReference type="EMBL" id="TGK78458.1"/>
    </source>
</evidence>
<evidence type="ECO:0000259" key="3">
    <source>
        <dbReference type="Pfam" id="PF05199"/>
    </source>
</evidence>
<dbReference type="InterPro" id="IPR036188">
    <property type="entry name" value="FAD/NAD-bd_sf"/>
</dbReference>
<sequence>MNLGSILGDQMIMNQLIKFFSRISKDYMNKKKVIIIGGGTAGIVIANRLQEKFAVTVIEKSEYKAYPLLYRVPLMIGILFRRKNSEYIHKTEFDLANGRKIPFYQSNLLGGASVMNGAVHVFGFLSKWIPILKQFEFEVSDLNESHELLYSENKVVKNKITIKKAPLNYIDNSFLETLKSRGIALDNMSVSEKEACGPIFNTVRTFFRTSVLSVLGKKKFKTILNEKVERILFDENGYTKGVKTNRSTYNSDFVILSAGVMGSCSLLLQQQLDPNSLITDPKIGKEIQDHTNLRVNVFANHPLNSLNEVYASFWKKMILGIKHFLGIPTVMRGTGATSAAYLDLDKDGEIDTRIQILQFSESGRHGSKGSVFNTSEPSFSISINAIHPLSKGYVSFQDGKLKVDPKFLSTESDVTLLKLAIKYCIELLKSAPIRDHVKEIDQLDLMEKDPDKYIQDTMYSGHHLIGGLQNSITSDFELKNCKGLYVCDASVFDRFVASNIHSSVVLLADMFAKKFINKQG</sequence>
<evidence type="ECO:0000313" key="5">
    <source>
        <dbReference type="Proteomes" id="UP000298009"/>
    </source>
</evidence>
<evidence type="ECO:0000256" key="2">
    <source>
        <dbReference type="PIRSR" id="PIRSR000137-2"/>
    </source>
</evidence>
<name>A0A4R9I0Q9_9LEPT</name>
<keyword evidence="2" id="KW-0274">FAD</keyword>
<protein>
    <recommendedName>
        <fullName evidence="3">Glucose-methanol-choline oxidoreductase C-terminal domain-containing protein</fullName>
    </recommendedName>
</protein>
<dbReference type="SUPFAM" id="SSF54373">
    <property type="entry name" value="FAD-linked reductases, C-terminal domain"/>
    <property type="match status" value="1"/>
</dbReference>